<feature type="transmembrane region" description="Helical" evidence="1">
    <location>
        <begin position="12"/>
        <end position="28"/>
    </location>
</feature>
<dbReference type="EMBL" id="JARBFT010000008">
    <property type="protein sequence ID" value="MDE1515325.1"/>
    <property type="molecule type" value="Genomic_DNA"/>
</dbReference>
<dbReference type="Proteomes" id="UP001216189">
    <property type="component" value="Unassembled WGS sequence"/>
</dbReference>
<feature type="domain" description="DUF3131" evidence="2">
    <location>
        <begin position="66"/>
        <end position="431"/>
    </location>
</feature>
<evidence type="ECO:0000259" key="2">
    <source>
        <dbReference type="Pfam" id="PF11329"/>
    </source>
</evidence>
<evidence type="ECO:0000256" key="1">
    <source>
        <dbReference type="SAM" id="Phobius"/>
    </source>
</evidence>
<sequence length="454" mass="51469">MSWKQNLLRARSYIAVMLGFLIAFYVVLQVENHIEPTRYVPNHLTLSNDFPLLPPPRQLTFNEAIWARIAWQYFVNNLHPNGLLNAVDNQPYSTMWDTGNYLMAMISAERLGIISRTELNHRLQTQLKTLALLPLTDGKLPAVYYHSQYLTPQHSLDHNPRQPDWSAIDLSRLMMALNMASRLYPEHSAAIQQLTGQWQFDALFMQRESKKILSLQKPKTWRLISQANRPSYGDQLYALSSLRQTHRLAGTVLSTPQANQRFINIDGLNIPYEGFSSIAGINRPVVSNLPLLLIGLEVGFDLDSAEMSWRIMKVQENRYNSVGDLAYLGVDYAAQIPRFIDNSNPNKSPSAIDNARRKISASALQLSTRSVFSEYALFGTPWNTRQLQRLITLYEPGRGWYEGITADTQQRSDMISATTNAAVLESLVYISMGPLFCQNCMPTSVATPADDQQP</sequence>
<organism evidence="3 4">
    <name type="scientific">Vibrio chanodichtyis</name>
    <dbReference type="NCBI Taxonomy" id="3027932"/>
    <lineage>
        <taxon>Bacteria</taxon>
        <taxon>Pseudomonadati</taxon>
        <taxon>Pseudomonadota</taxon>
        <taxon>Gammaproteobacteria</taxon>
        <taxon>Vibrionales</taxon>
        <taxon>Vibrionaceae</taxon>
        <taxon>Vibrio</taxon>
    </lineage>
</organism>
<accession>A0ABT5V4R9</accession>
<protein>
    <submittedName>
        <fullName evidence="3">DUF3131 domain-containing protein</fullName>
    </submittedName>
</protein>
<gene>
    <name evidence="3" type="ORF">PUN32_09915</name>
</gene>
<evidence type="ECO:0000313" key="4">
    <source>
        <dbReference type="Proteomes" id="UP001216189"/>
    </source>
</evidence>
<comment type="caution">
    <text evidence="3">The sequence shown here is derived from an EMBL/GenBank/DDBJ whole genome shotgun (WGS) entry which is preliminary data.</text>
</comment>
<keyword evidence="1" id="KW-1133">Transmembrane helix</keyword>
<reference evidence="3 4" key="1">
    <citation type="submission" date="2023-02" db="EMBL/GenBank/DDBJ databases">
        <title>Vibrio intestini sp. nov., a close relative of Vibrio cholerae isolated from the intestine of Healthy Culter dabryi.</title>
        <authorList>
            <person name="Wu N."/>
        </authorList>
    </citation>
    <scope>NUCLEOTIDE SEQUENCE [LARGE SCALE GENOMIC DNA]</scope>
    <source>
        <strain evidence="3 4">DSL-7</strain>
    </source>
</reference>
<name>A0ABT5V4R9_9VIBR</name>
<keyword evidence="4" id="KW-1185">Reference proteome</keyword>
<dbReference type="RefSeq" id="WP_274722956.1">
    <property type="nucleotide sequence ID" value="NZ_JARBFT010000008.1"/>
</dbReference>
<dbReference type="Pfam" id="PF11329">
    <property type="entry name" value="DUF3131"/>
    <property type="match status" value="1"/>
</dbReference>
<keyword evidence="1" id="KW-0472">Membrane</keyword>
<dbReference type="Gene3D" id="1.50.10.140">
    <property type="match status" value="1"/>
</dbReference>
<keyword evidence="1" id="KW-0812">Transmembrane</keyword>
<evidence type="ECO:0000313" key="3">
    <source>
        <dbReference type="EMBL" id="MDE1515325.1"/>
    </source>
</evidence>
<proteinExistence type="predicted"/>
<dbReference type="InterPro" id="IPR021478">
    <property type="entry name" value="DUF3131"/>
</dbReference>